<feature type="compositionally biased region" description="Low complexity" evidence="1">
    <location>
        <begin position="85"/>
        <end position="98"/>
    </location>
</feature>
<name>A0A0A8YHR5_ARUDO</name>
<evidence type="ECO:0000256" key="1">
    <source>
        <dbReference type="SAM" id="MobiDB-lite"/>
    </source>
</evidence>
<organism evidence="2">
    <name type="scientific">Arundo donax</name>
    <name type="common">Giant reed</name>
    <name type="synonym">Donax arundinaceus</name>
    <dbReference type="NCBI Taxonomy" id="35708"/>
    <lineage>
        <taxon>Eukaryota</taxon>
        <taxon>Viridiplantae</taxon>
        <taxon>Streptophyta</taxon>
        <taxon>Embryophyta</taxon>
        <taxon>Tracheophyta</taxon>
        <taxon>Spermatophyta</taxon>
        <taxon>Magnoliopsida</taxon>
        <taxon>Liliopsida</taxon>
        <taxon>Poales</taxon>
        <taxon>Poaceae</taxon>
        <taxon>PACMAD clade</taxon>
        <taxon>Arundinoideae</taxon>
        <taxon>Arundineae</taxon>
        <taxon>Arundo</taxon>
    </lineage>
</organism>
<proteinExistence type="predicted"/>
<dbReference type="AlphaFoldDB" id="A0A0A8YHR5"/>
<accession>A0A0A8YHR5</accession>
<protein>
    <submittedName>
        <fullName evidence="2">Uncharacterized protein</fullName>
    </submittedName>
</protein>
<feature type="region of interest" description="Disordered" evidence="1">
    <location>
        <begin position="83"/>
        <end position="112"/>
    </location>
</feature>
<reference evidence="2" key="2">
    <citation type="journal article" date="2015" name="Data Brief">
        <title>Shoot transcriptome of the giant reed, Arundo donax.</title>
        <authorList>
            <person name="Barrero R.A."/>
            <person name="Guerrero F.D."/>
            <person name="Moolhuijzen P."/>
            <person name="Goolsby J.A."/>
            <person name="Tidwell J."/>
            <person name="Bellgard S.E."/>
            <person name="Bellgard M.I."/>
        </authorList>
    </citation>
    <scope>NUCLEOTIDE SEQUENCE</scope>
    <source>
        <tissue evidence="2">Shoot tissue taken approximately 20 cm above the soil surface</tissue>
    </source>
</reference>
<evidence type="ECO:0000313" key="2">
    <source>
        <dbReference type="EMBL" id="JAD25040.1"/>
    </source>
</evidence>
<reference evidence="2" key="1">
    <citation type="submission" date="2014-09" db="EMBL/GenBank/DDBJ databases">
        <authorList>
            <person name="Magalhaes I.L.F."/>
            <person name="Oliveira U."/>
            <person name="Santos F.R."/>
            <person name="Vidigal T.H.D.A."/>
            <person name="Brescovit A.D."/>
            <person name="Santos A.J."/>
        </authorList>
    </citation>
    <scope>NUCLEOTIDE SEQUENCE</scope>
    <source>
        <tissue evidence="2">Shoot tissue taken approximately 20 cm above the soil surface</tissue>
    </source>
</reference>
<dbReference type="EMBL" id="GBRH01272855">
    <property type="protein sequence ID" value="JAD25040.1"/>
    <property type="molecule type" value="Transcribed_RNA"/>
</dbReference>
<sequence length="141" mass="15110">MYTAYRDFPIALYAIPSVPHELAICGRGLRHVVGGDCAVRPPQQHIGRDLAAHDRDLRRQVHPHHAQHPPSLLLLPCSPLPSPSPAAAATFASTSPSLQTQALDPPRPGGSAITCRRRAPPALPPPIQTPARARLLLHGNP</sequence>